<evidence type="ECO:0000256" key="3">
    <source>
        <dbReference type="ARBA" id="ARBA00023163"/>
    </source>
</evidence>
<dbReference type="SUPFAM" id="SSF46785">
    <property type="entry name" value="Winged helix' DNA-binding domain"/>
    <property type="match status" value="1"/>
</dbReference>
<dbReference type="EMBL" id="BSFQ01000005">
    <property type="protein sequence ID" value="GLL10528.1"/>
    <property type="molecule type" value="Genomic_DNA"/>
</dbReference>
<dbReference type="AlphaFoldDB" id="A0A9W6NVE9"/>
<dbReference type="InterPro" id="IPR036390">
    <property type="entry name" value="WH_DNA-bd_sf"/>
</dbReference>
<comment type="caution">
    <text evidence="5">The sequence shown here is derived from an EMBL/GenBank/DDBJ whole genome shotgun (WGS) entry which is preliminary data.</text>
</comment>
<organism evidence="5 6">
    <name type="scientific">Pseudonocardia halophobica</name>
    <dbReference type="NCBI Taxonomy" id="29401"/>
    <lineage>
        <taxon>Bacteria</taxon>
        <taxon>Bacillati</taxon>
        <taxon>Actinomycetota</taxon>
        <taxon>Actinomycetes</taxon>
        <taxon>Pseudonocardiales</taxon>
        <taxon>Pseudonocardiaceae</taxon>
        <taxon>Pseudonocardia</taxon>
    </lineage>
</organism>
<dbReference type="PANTHER" id="PTHR43537:SF24">
    <property type="entry name" value="GLUCONATE OPERON TRANSCRIPTIONAL REPRESSOR"/>
    <property type="match status" value="1"/>
</dbReference>
<keyword evidence="1" id="KW-0805">Transcription regulation</keyword>
<dbReference type="InterPro" id="IPR008920">
    <property type="entry name" value="TF_FadR/GntR_C"/>
</dbReference>
<keyword evidence="6" id="KW-1185">Reference proteome</keyword>
<dbReference type="PANTHER" id="PTHR43537">
    <property type="entry name" value="TRANSCRIPTIONAL REGULATOR, GNTR FAMILY"/>
    <property type="match status" value="1"/>
</dbReference>
<reference evidence="5" key="2">
    <citation type="submission" date="2023-01" db="EMBL/GenBank/DDBJ databases">
        <authorList>
            <person name="Sun Q."/>
            <person name="Evtushenko L."/>
        </authorList>
    </citation>
    <scope>NUCLEOTIDE SEQUENCE</scope>
    <source>
        <strain evidence="5">VKM Ac-1069</strain>
    </source>
</reference>
<dbReference type="InterPro" id="IPR036388">
    <property type="entry name" value="WH-like_DNA-bd_sf"/>
</dbReference>
<evidence type="ECO:0000256" key="1">
    <source>
        <dbReference type="ARBA" id="ARBA00023015"/>
    </source>
</evidence>
<evidence type="ECO:0000313" key="6">
    <source>
        <dbReference type="Proteomes" id="UP001143463"/>
    </source>
</evidence>
<dbReference type="Pfam" id="PF07729">
    <property type="entry name" value="FCD"/>
    <property type="match status" value="1"/>
</dbReference>
<dbReference type="PROSITE" id="PS50949">
    <property type="entry name" value="HTH_GNTR"/>
    <property type="match status" value="1"/>
</dbReference>
<evidence type="ECO:0000259" key="4">
    <source>
        <dbReference type="PROSITE" id="PS50949"/>
    </source>
</evidence>
<dbReference type="GO" id="GO:0003700">
    <property type="term" value="F:DNA-binding transcription factor activity"/>
    <property type="evidence" value="ECO:0007669"/>
    <property type="project" value="InterPro"/>
</dbReference>
<accession>A0A9W6NVE9</accession>
<name>A0A9W6NVE9_9PSEU</name>
<evidence type="ECO:0000313" key="5">
    <source>
        <dbReference type="EMBL" id="GLL10528.1"/>
    </source>
</evidence>
<reference evidence="5" key="1">
    <citation type="journal article" date="2014" name="Int. J. Syst. Evol. Microbiol.">
        <title>Complete genome sequence of Corynebacterium casei LMG S-19264T (=DSM 44701T), isolated from a smear-ripened cheese.</title>
        <authorList>
            <consortium name="US DOE Joint Genome Institute (JGI-PGF)"/>
            <person name="Walter F."/>
            <person name="Albersmeier A."/>
            <person name="Kalinowski J."/>
            <person name="Ruckert C."/>
        </authorList>
    </citation>
    <scope>NUCLEOTIDE SEQUENCE</scope>
    <source>
        <strain evidence="5">VKM Ac-1069</strain>
    </source>
</reference>
<protein>
    <recommendedName>
        <fullName evidence="4">HTH gntR-type domain-containing protein</fullName>
    </recommendedName>
</protein>
<dbReference type="GO" id="GO:0003677">
    <property type="term" value="F:DNA binding"/>
    <property type="evidence" value="ECO:0007669"/>
    <property type="project" value="UniProtKB-KW"/>
</dbReference>
<dbReference type="Gene3D" id="1.20.120.530">
    <property type="entry name" value="GntR ligand-binding domain-like"/>
    <property type="match status" value="1"/>
</dbReference>
<dbReference type="SUPFAM" id="SSF48008">
    <property type="entry name" value="GntR ligand-binding domain-like"/>
    <property type="match status" value="1"/>
</dbReference>
<gene>
    <name evidence="5" type="ORF">GCM10017577_16680</name>
</gene>
<dbReference type="Proteomes" id="UP001143463">
    <property type="component" value="Unassembled WGS sequence"/>
</dbReference>
<evidence type="ECO:0000256" key="2">
    <source>
        <dbReference type="ARBA" id="ARBA00023125"/>
    </source>
</evidence>
<feature type="domain" description="HTH gntR-type" evidence="4">
    <location>
        <begin position="20"/>
        <end position="89"/>
    </location>
</feature>
<dbReference type="InterPro" id="IPR000524">
    <property type="entry name" value="Tscrpt_reg_HTH_GntR"/>
</dbReference>
<proteinExistence type="predicted"/>
<keyword evidence="2" id="KW-0238">DNA-binding</keyword>
<dbReference type="SMART" id="SM00895">
    <property type="entry name" value="FCD"/>
    <property type="match status" value="1"/>
</dbReference>
<dbReference type="InterPro" id="IPR011711">
    <property type="entry name" value="GntR_C"/>
</dbReference>
<keyword evidence="3" id="KW-0804">Transcription</keyword>
<sequence length="245" mass="25927">MCMAQSVAASVPFEPSNDGRKLAAQVAELLENEIMDAGWPVGFVMGSEADLIARLRVSRAVFREAVRVLEHHDVAYMRRGPGGGLVVKAPDSAAAARACALNLGYHEATWEQVFEARSALELRCVEIATQQIDEEGIAKLRVALAAEEEAQYAGEVGTSGLHLILAEISGNPAFMLFIDVLTKLSRGGGSPDRAPAAALEVKKAHAKIADAVIAGDVSLARHRMQVHLKAMGPWLVPDGAGIGGD</sequence>
<dbReference type="Gene3D" id="1.10.10.10">
    <property type="entry name" value="Winged helix-like DNA-binding domain superfamily/Winged helix DNA-binding domain"/>
    <property type="match status" value="1"/>
</dbReference>